<evidence type="ECO:0000313" key="3">
    <source>
        <dbReference type="Proteomes" id="UP000187158"/>
    </source>
</evidence>
<protein>
    <submittedName>
        <fullName evidence="2">Uncharacterized protein</fullName>
    </submittedName>
</protein>
<evidence type="ECO:0000313" key="2">
    <source>
        <dbReference type="EMBL" id="OMD19367.1"/>
    </source>
</evidence>
<comment type="caution">
    <text evidence="2">The sequence shown here is derived from an EMBL/GenBank/DDBJ whole genome shotgun (WGS) entry which is preliminary data.</text>
</comment>
<proteinExistence type="predicted"/>
<dbReference type="EMBL" id="MPVP01000245">
    <property type="protein sequence ID" value="OMD19367.1"/>
    <property type="molecule type" value="Genomic_DNA"/>
</dbReference>
<evidence type="ECO:0000256" key="1">
    <source>
        <dbReference type="SAM" id="SignalP"/>
    </source>
</evidence>
<keyword evidence="3" id="KW-1185">Reference proteome</keyword>
<accession>A0ABX3GH97</accession>
<dbReference type="RefSeq" id="WP_076220110.1">
    <property type="nucleotide sequence ID" value="NZ_MPVP01000245.1"/>
</dbReference>
<name>A0ABX3GH97_9BACL</name>
<organism evidence="2 3">
    <name type="scientific">Paenibacillus odorifer</name>
    <dbReference type="NCBI Taxonomy" id="189426"/>
    <lineage>
        <taxon>Bacteria</taxon>
        <taxon>Bacillati</taxon>
        <taxon>Bacillota</taxon>
        <taxon>Bacilli</taxon>
        <taxon>Bacillales</taxon>
        <taxon>Paenibacillaceae</taxon>
        <taxon>Paenibacillus</taxon>
    </lineage>
</organism>
<dbReference type="Proteomes" id="UP000187158">
    <property type="component" value="Unassembled WGS sequence"/>
</dbReference>
<gene>
    <name evidence="2" type="ORF">BSO21_25755</name>
</gene>
<sequence length="577" mass="66020">MKKIISLILIMLITMSSFNNLQTVQNVFAESDYNEGSPAVEETPLASSENINIKSEDLETPIEEELIGDEFGSESIFDKVLRRNKEFLKPSVQPSDRTKAFLDEFSSEMKQITAYFYPEFSQYLTNTEKLEASNWDEKEAVNLLLSLNETSRTKLYQYVPMAEDFLDYYKNPTKYLNEHKPMLTLADEKIYKSEVHEQLSKQSQAANTLKSKKNAATNTFASSPTNQKYTITESKNVYNYKVNTDDLVDSVYRTANRSVVDLEIKGKSDLDIVLKRTYNSLNSKLLKPKLEIGVSTSSKFYEQNGGNEAVPLEKGDRVAYIAAGWNLNIPVMEKSEIKAEVVNTHESSSCYINTPQPCYQDGYSYKEMITPYEKTVFTLESGDSYEFHDLTIFNYPYKNVVLSKEPYTENGVSKYYFILKLNNEIKYKFNDQGNIVSKSNATGDQVTYVFNTDATTNNYNIVITDSYQRIITILRDSNNVISGLLLDDGSVRVKKIMYSTTQEKATITFRKWTTSGYQNVTEDVVYWNLNSVYDYTTNAVVKMEEYTYYGVDSTKLADFNFNVYTPLNGFYSNSAGE</sequence>
<feature type="chain" id="PRO_5047190695" evidence="1">
    <location>
        <begin position="22"/>
        <end position="577"/>
    </location>
</feature>
<feature type="signal peptide" evidence="1">
    <location>
        <begin position="1"/>
        <end position="21"/>
    </location>
</feature>
<reference evidence="2 3" key="1">
    <citation type="submission" date="2016-11" db="EMBL/GenBank/DDBJ databases">
        <title>Paenibacillus species isolates.</title>
        <authorList>
            <person name="Beno S.M."/>
        </authorList>
    </citation>
    <scope>NUCLEOTIDE SEQUENCE [LARGE SCALE GENOMIC DNA]</scope>
    <source>
        <strain evidence="2 3">FSL H7-0433</strain>
    </source>
</reference>
<keyword evidence="1" id="KW-0732">Signal</keyword>